<dbReference type="EMBL" id="AUZX01000120">
    <property type="protein sequence ID" value="EQD81128.1"/>
    <property type="molecule type" value="Genomic_DNA"/>
</dbReference>
<name>T1CGZ5_9ZZZZ</name>
<feature type="non-terminal residue" evidence="1">
    <location>
        <position position="187"/>
    </location>
</feature>
<keyword evidence="1" id="KW-0067">ATP-binding</keyword>
<evidence type="ECO:0000313" key="1">
    <source>
        <dbReference type="EMBL" id="EQD81128.1"/>
    </source>
</evidence>
<dbReference type="GO" id="GO:0005524">
    <property type="term" value="F:ATP binding"/>
    <property type="evidence" value="ECO:0007669"/>
    <property type="project" value="UniProtKB-KW"/>
</dbReference>
<accession>T1CGZ5</accession>
<dbReference type="AlphaFoldDB" id="T1CGZ5"/>
<reference evidence="1" key="1">
    <citation type="submission" date="2013-08" db="EMBL/GenBank/DDBJ databases">
        <authorList>
            <person name="Mendez C."/>
            <person name="Richter M."/>
            <person name="Ferrer M."/>
            <person name="Sanchez J."/>
        </authorList>
    </citation>
    <scope>NUCLEOTIDE SEQUENCE</scope>
</reference>
<comment type="caution">
    <text evidence="1">The sequence shown here is derived from an EMBL/GenBank/DDBJ whole genome shotgun (WGS) entry which is preliminary data.</text>
</comment>
<reference evidence="1" key="2">
    <citation type="journal article" date="2014" name="ISME J.">
        <title>Microbial stratification in low pH oxic and suboxic macroscopic growths along an acid mine drainage.</title>
        <authorList>
            <person name="Mendez-Garcia C."/>
            <person name="Mesa V."/>
            <person name="Sprenger R.R."/>
            <person name="Richter M."/>
            <person name="Diez M.S."/>
            <person name="Solano J."/>
            <person name="Bargiela R."/>
            <person name="Golyshina O.V."/>
            <person name="Manteca A."/>
            <person name="Ramos J.L."/>
            <person name="Gallego J.R."/>
            <person name="Llorente I."/>
            <person name="Martins Dos Santos V.A."/>
            <person name="Jensen O.N."/>
            <person name="Pelaez A.I."/>
            <person name="Sanchez J."/>
            <person name="Ferrer M."/>
        </authorList>
    </citation>
    <scope>NUCLEOTIDE SEQUENCE</scope>
</reference>
<keyword evidence="1" id="KW-0547">Nucleotide-binding</keyword>
<protein>
    <submittedName>
        <fullName evidence="1">ATP-binding protein</fullName>
    </submittedName>
</protein>
<sequence length="187" mass="20741">MGKFLEGAATDGADIYFFQELAEAASRARGRLVIVGILHQAFEQYASRLGREARDEWGKIHGRFSDVPLIAGVDEVIDLLGRAIVTDQGHSETAQSVEAIAKSIRSRRPGTPADFAVRLDKCWPLHPITAVVLGPMSRRRFGQNERSVFGFLASAEPGGFQDFLRAEPAATHELFGPDRFWDYLRIN</sequence>
<proteinExistence type="predicted"/>
<gene>
    <name evidence="1" type="ORF">B1A_00154</name>
</gene>
<organism evidence="1">
    <name type="scientific">mine drainage metagenome</name>
    <dbReference type="NCBI Taxonomy" id="410659"/>
    <lineage>
        <taxon>unclassified sequences</taxon>
        <taxon>metagenomes</taxon>
        <taxon>ecological metagenomes</taxon>
    </lineage>
</organism>